<gene>
    <name evidence="3" type="ORF">EXN22_15030</name>
</gene>
<dbReference type="SUPFAM" id="SSF55729">
    <property type="entry name" value="Acyl-CoA N-acyltransferases (Nat)"/>
    <property type="match status" value="1"/>
</dbReference>
<accession>A0A411MJH2</accession>
<proteinExistence type="predicted"/>
<feature type="compositionally biased region" description="Pro residues" evidence="1">
    <location>
        <begin position="367"/>
        <end position="377"/>
    </location>
</feature>
<evidence type="ECO:0000313" key="4">
    <source>
        <dbReference type="Proteomes" id="UP000291130"/>
    </source>
</evidence>
<dbReference type="Proteomes" id="UP000291130">
    <property type="component" value="Chromosome"/>
</dbReference>
<evidence type="ECO:0000259" key="2">
    <source>
        <dbReference type="PROSITE" id="PS51186"/>
    </source>
</evidence>
<dbReference type="KEGG" id="ptk:EXN22_15030"/>
<dbReference type="InterPro" id="IPR038740">
    <property type="entry name" value="BioF2-like_GNAT_dom"/>
</dbReference>
<sequence>MSLDLQWYPSLAAADFPAAEYEHLRQQLADSTPFNHLGWLQAAEAVLTGDQQLQVLVGRDQGRLCLCLALVRSRERFGPLKAQVVRHLGYPLSDRIALLSDLPSGADAQVLRAIRKQLPHALLQLDEVPAHASAQGLLQRWARRSSTYEQRLSCQVPVHRIVAQDREEISGDARYKLRRARKRIAACGAQVRRVEPDGQSIHALLDAVAEVETLSWKGDDEVGIFSGPQRRQWMYQAFSALAERGLLRLVLLELGGRCISYRLGLYERGRIYDYNLAFVPAHADLGSGRVLLEEWIHWGLDDGWEWIDASRVSLNNSSHQLHERMSGQLEHQRLSFYSWRPSGIALGLALRLWRRFKPQLQRLRTPTPAPGAKPPPKQENVDALPGHSQR</sequence>
<dbReference type="Pfam" id="PF13480">
    <property type="entry name" value="Acetyltransf_6"/>
    <property type="match status" value="1"/>
</dbReference>
<organism evidence="3 4">
    <name type="scientific">Pseudomonas tructae</name>
    <dbReference type="NCBI Taxonomy" id="2518644"/>
    <lineage>
        <taxon>Bacteria</taxon>
        <taxon>Pseudomonadati</taxon>
        <taxon>Pseudomonadota</taxon>
        <taxon>Gammaproteobacteria</taxon>
        <taxon>Pseudomonadales</taxon>
        <taxon>Pseudomonadaceae</taxon>
        <taxon>Pseudomonas</taxon>
    </lineage>
</organism>
<dbReference type="OrthoDB" id="6984285at2"/>
<dbReference type="EMBL" id="CP035952">
    <property type="protein sequence ID" value="QBF26937.1"/>
    <property type="molecule type" value="Genomic_DNA"/>
</dbReference>
<dbReference type="InterPro" id="IPR000182">
    <property type="entry name" value="GNAT_dom"/>
</dbReference>
<feature type="region of interest" description="Disordered" evidence="1">
    <location>
        <begin position="363"/>
        <end position="390"/>
    </location>
</feature>
<dbReference type="Gene3D" id="3.40.630.30">
    <property type="match status" value="1"/>
</dbReference>
<dbReference type="GO" id="GO:0016747">
    <property type="term" value="F:acyltransferase activity, transferring groups other than amino-acyl groups"/>
    <property type="evidence" value="ECO:0007669"/>
    <property type="project" value="InterPro"/>
</dbReference>
<feature type="domain" description="N-acetyltransferase" evidence="2">
    <location>
        <begin position="189"/>
        <end position="353"/>
    </location>
</feature>
<reference evidence="3 4" key="1">
    <citation type="submission" date="2019-02" db="EMBL/GenBank/DDBJ databases">
        <title>Complete genome sequence of Pseudomonas sp. SNU WT1 isolated from rainbow trout.</title>
        <authorList>
            <person name="Oh W.T."/>
            <person name="Park S.C."/>
        </authorList>
    </citation>
    <scope>NUCLEOTIDE SEQUENCE [LARGE SCALE GENOMIC DNA]</scope>
    <source>
        <strain evidence="3 4">SNU WT1</strain>
    </source>
</reference>
<dbReference type="InterPro" id="IPR016181">
    <property type="entry name" value="Acyl_CoA_acyltransferase"/>
</dbReference>
<protein>
    <submittedName>
        <fullName evidence="3">GNAT family N-acetyltransferase</fullName>
    </submittedName>
</protein>
<evidence type="ECO:0000256" key="1">
    <source>
        <dbReference type="SAM" id="MobiDB-lite"/>
    </source>
</evidence>
<dbReference type="PROSITE" id="PS51186">
    <property type="entry name" value="GNAT"/>
    <property type="match status" value="1"/>
</dbReference>
<keyword evidence="3" id="KW-0808">Transferase</keyword>
<dbReference type="AlphaFoldDB" id="A0A411MJH2"/>
<evidence type="ECO:0000313" key="3">
    <source>
        <dbReference type="EMBL" id="QBF26937.1"/>
    </source>
</evidence>
<keyword evidence="4" id="KW-1185">Reference proteome</keyword>
<dbReference type="RefSeq" id="WP_130264802.1">
    <property type="nucleotide sequence ID" value="NZ_CP035952.1"/>
</dbReference>
<name>A0A411MJH2_9PSED</name>